<comment type="caution">
    <text evidence="2">The sequence shown here is derived from an EMBL/GenBank/DDBJ whole genome shotgun (WGS) entry which is preliminary data.</text>
</comment>
<dbReference type="RefSeq" id="WP_008389150.1">
    <property type="nucleotide sequence ID" value="NZ_AOIV01000041.1"/>
</dbReference>
<keyword evidence="3" id="KW-1185">Reference proteome</keyword>
<feature type="transmembrane region" description="Helical" evidence="1">
    <location>
        <begin position="21"/>
        <end position="41"/>
    </location>
</feature>
<gene>
    <name evidence="2" type="ORF">C474_17719</name>
</gene>
<dbReference type="InterPro" id="IPR055709">
    <property type="entry name" value="DUF7285"/>
</dbReference>
<name>M0CX42_HALPD</name>
<dbReference type="eggNOG" id="arCOG05166">
    <property type="taxonomic scope" value="Archaea"/>
</dbReference>
<evidence type="ECO:0000313" key="2">
    <source>
        <dbReference type="EMBL" id="ELZ27208.1"/>
    </source>
</evidence>
<dbReference type="OrthoDB" id="308110at2157"/>
<evidence type="ECO:0000256" key="1">
    <source>
        <dbReference type="SAM" id="Phobius"/>
    </source>
</evidence>
<keyword evidence="1" id="KW-1133">Transmembrane helix</keyword>
<dbReference type="EMBL" id="AOIV01000041">
    <property type="protein sequence ID" value="ELZ27208.1"/>
    <property type="molecule type" value="Genomic_DNA"/>
</dbReference>
<evidence type="ECO:0000313" key="3">
    <source>
        <dbReference type="Proteomes" id="UP000011513"/>
    </source>
</evidence>
<dbReference type="Proteomes" id="UP000011513">
    <property type="component" value="Unassembled WGS sequence"/>
</dbReference>
<protein>
    <submittedName>
        <fullName evidence="2">Uncharacterized protein</fullName>
    </submittedName>
</protein>
<accession>M0CX42</accession>
<sequence length="148" mass="15170">MSSSSTRERSAERSGRAQASPVAALAALFAVCAGVTLYATVLGGAMPVVDDRDAADPTLDRVADVTSDGGVVAPARLAEVRGRGPVGRRLNVSLVAGGRAWHVGPAVPASLSPATDRTDRADRASRLVSVRLGDARVEPGRLSVAVWS</sequence>
<dbReference type="InParanoid" id="M0CX42"/>
<keyword evidence="1" id="KW-0472">Membrane</keyword>
<organism evidence="2 3">
    <name type="scientific">Halogeometricum pallidum JCM 14848</name>
    <dbReference type="NCBI Taxonomy" id="1227487"/>
    <lineage>
        <taxon>Archaea</taxon>
        <taxon>Methanobacteriati</taxon>
        <taxon>Methanobacteriota</taxon>
        <taxon>Stenosarchaea group</taxon>
        <taxon>Halobacteria</taxon>
        <taxon>Halobacteriales</taxon>
        <taxon>Haloferacaceae</taxon>
        <taxon>Halogeometricum</taxon>
    </lineage>
</organism>
<dbReference type="AlphaFoldDB" id="M0CX42"/>
<dbReference type="Pfam" id="PF23956">
    <property type="entry name" value="DUF7285"/>
    <property type="match status" value="1"/>
</dbReference>
<proteinExistence type="predicted"/>
<reference evidence="2 3" key="1">
    <citation type="journal article" date="2014" name="PLoS Genet.">
        <title>Phylogenetically driven sequencing of extremely halophilic archaea reveals strategies for static and dynamic osmo-response.</title>
        <authorList>
            <person name="Becker E.A."/>
            <person name="Seitzer P.M."/>
            <person name="Tritt A."/>
            <person name="Larsen D."/>
            <person name="Krusor M."/>
            <person name="Yao A.I."/>
            <person name="Wu D."/>
            <person name="Madern D."/>
            <person name="Eisen J.A."/>
            <person name="Darling A.E."/>
            <person name="Facciotti M.T."/>
        </authorList>
    </citation>
    <scope>NUCLEOTIDE SEQUENCE [LARGE SCALE GENOMIC DNA]</scope>
    <source>
        <strain evidence="2 3">JCM 14848</strain>
    </source>
</reference>
<keyword evidence="1" id="KW-0812">Transmembrane</keyword>